<reference evidence="7 8" key="1">
    <citation type="journal article" date="2013" name="ISME J.">
        <title>A metabolic model for members of the genus Tetrasphaera involved in enhanced biological phosphorus removal.</title>
        <authorList>
            <person name="Kristiansen R."/>
            <person name="Nguyen H.T.T."/>
            <person name="Saunders A.M."/>
            <person name="Nielsen J.L."/>
            <person name="Wimmer R."/>
            <person name="Le V.Q."/>
            <person name="McIlroy S.J."/>
            <person name="Petrovski S."/>
            <person name="Seviour R.J."/>
            <person name="Calteau A."/>
            <person name="Nielsen K.L."/>
            <person name="Nielsen P.H."/>
        </authorList>
    </citation>
    <scope>NUCLEOTIDE SEQUENCE [LARGE SCALE GENOMIC DNA]</scope>
    <source>
        <strain evidence="7 8">T1-X7</strain>
    </source>
</reference>
<dbReference type="Proteomes" id="UP000035721">
    <property type="component" value="Unassembled WGS sequence"/>
</dbReference>
<evidence type="ECO:0000259" key="6">
    <source>
        <dbReference type="Pfam" id="PF13515"/>
    </source>
</evidence>
<keyword evidence="8" id="KW-1185">Reference proteome</keyword>
<evidence type="ECO:0000313" key="7">
    <source>
        <dbReference type="EMBL" id="CCH77571.1"/>
    </source>
</evidence>
<feature type="transmembrane region" description="Helical" evidence="5">
    <location>
        <begin position="25"/>
        <end position="44"/>
    </location>
</feature>
<feature type="transmembrane region" description="Helical" evidence="5">
    <location>
        <begin position="137"/>
        <end position="156"/>
    </location>
</feature>
<evidence type="ECO:0000256" key="3">
    <source>
        <dbReference type="ARBA" id="ARBA00022989"/>
    </source>
</evidence>
<name>A0A077LV57_9MICO</name>
<evidence type="ECO:0000256" key="5">
    <source>
        <dbReference type="SAM" id="Phobius"/>
    </source>
</evidence>
<feature type="transmembrane region" description="Helical" evidence="5">
    <location>
        <begin position="231"/>
        <end position="262"/>
    </location>
</feature>
<dbReference type="AlphaFoldDB" id="A0A077LV57"/>
<feature type="transmembrane region" description="Helical" evidence="5">
    <location>
        <begin position="298"/>
        <end position="318"/>
    </location>
</feature>
<feature type="transmembrane region" description="Helical" evidence="5">
    <location>
        <begin position="168"/>
        <end position="190"/>
    </location>
</feature>
<proteinExistence type="predicted"/>
<feature type="transmembrane region" description="Helical" evidence="5">
    <location>
        <begin position="50"/>
        <end position="69"/>
    </location>
</feature>
<dbReference type="GO" id="GO:0016020">
    <property type="term" value="C:membrane"/>
    <property type="evidence" value="ECO:0007669"/>
    <property type="project" value="UniProtKB-SubCell"/>
</dbReference>
<protein>
    <recommendedName>
        <fullName evidence="6">Integral membrane bound transporter domain-containing protein</fullName>
    </recommendedName>
</protein>
<keyword evidence="3 5" id="KW-1133">Transmembrane helix</keyword>
<sequence>MPDDDAARAGEMAARPEGVAQRLRTAGVVVVLVLALPVGVATLLDDAQGAVSAVVGAVYGLLIAVRGGWRTEVSLVPFLVVASVAAALTHDTWAWVALLGLLGVLAGYASHAGRLAPVALVGAATCLSPPAHGAGSLLVHAVLVAASAVYVGLLGRRLGLPEQVRGPALSRHVAMLGAAHLAVVAVVAAWLAQRSGLAHAEWLPMTVFLLVASSAGVRVSDAARHRLAGTLLGVVVGVALSTLATPVTARLVACVALLLLVVAVTQPLWVNASLTNVLLMMVLSPTGAGAAELGETRLVATVAAAVLVAAGIAAVTWLSRRADEGAPGTTPFVEAQTEGMT</sequence>
<feature type="transmembrane region" description="Helical" evidence="5">
    <location>
        <begin position="76"/>
        <end position="109"/>
    </location>
</feature>
<dbReference type="EMBL" id="CAJB01000115">
    <property type="protein sequence ID" value="CCH77571.1"/>
    <property type="molecule type" value="Genomic_DNA"/>
</dbReference>
<keyword evidence="2 5" id="KW-0812">Transmembrane</keyword>
<feature type="domain" description="Integral membrane bound transporter" evidence="6">
    <location>
        <begin position="187"/>
        <end position="309"/>
    </location>
</feature>
<feature type="transmembrane region" description="Helical" evidence="5">
    <location>
        <begin position="268"/>
        <end position="291"/>
    </location>
</feature>
<dbReference type="Pfam" id="PF13515">
    <property type="entry name" value="FUSC_2"/>
    <property type="match status" value="1"/>
</dbReference>
<evidence type="ECO:0000313" key="8">
    <source>
        <dbReference type="Proteomes" id="UP000035721"/>
    </source>
</evidence>
<comment type="subcellular location">
    <subcellularLocation>
        <location evidence="1">Membrane</location>
        <topology evidence="1">Multi-pass membrane protein</topology>
    </subcellularLocation>
</comment>
<keyword evidence="4 5" id="KW-0472">Membrane</keyword>
<comment type="caution">
    <text evidence="7">The sequence shown here is derived from an EMBL/GenBank/DDBJ whole genome shotgun (WGS) entry which is preliminary data.</text>
</comment>
<evidence type="ECO:0000256" key="1">
    <source>
        <dbReference type="ARBA" id="ARBA00004141"/>
    </source>
</evidence>
<feature type="transmembrane region" description="Helical" evidence="5">
    <location>
        <begin position="202"/>
        <end position="219"/>
    </location>
</feature>
<dbReference type="RefSeq" id="WP_162233103.1">
    <property type="nucleotide sequence ID" value="NZ_HF570958.1"/>
</dbReference>
<dbReference type="InterPro" id="IPR049453">
    <property type="entry name" value="Memb_transporter_dom"/>
</dbReference>
<organism evidence="7 8">
    <name type="scientific">Nostocoides japonicum T1-X7</name>
    <dbReference type="NCBI Taxonomy" id="1194083"/>
    <lineage>
        <taxon>Bacteria</taxon>
        <taxon>Bacillati</taxon>
        <taxon>Actinomycetota</taxon>
        <taxon>Actinomycetes</taxon>
        <taxon>Micrococcales</taxon>
        <taxon>Intrasporangiaceae</taxon>
        <taxon>Nostocoides</taxon>
    </lineage>
</organism>
<gene>
    <name evidence="7" type="ORF">BN12_2010011</name>
</gene>
<evidence type="ECO:0000256" key="2">
    <source>
        <dbReference type="ARBA" id="ARBA00022692"/>
    </source>
</evidence>
<evidence type="ECO:0000256" key="4">
    <source>
        <dbReference type="ARBA" id="ARBA00023136"/>
    </source>
</evidence>
<accession>A0A077LV57</accession>